<dbReference type="AlphaFoldDB" id="A0A0X8P225"/>
<organism evidence="1 2">
    <name type="scientific">Alcaligenes xylosoxydans xylosoxydans</name>
    <name type="common">Achromobacter xylosoxidans</name>
    <dbReference type="NCBI Taxonomy" id="85698"/>
    <lineage>
        <taxon>Bacteria</taxon>
        <taxon>Pseudomonadati</taxon>
        <taxon>Pseudomonadota</taxon>
        <taxon>Betaproteobacteria</taxon>
        <taxon>Burkholderiales</taxon>
        <taxon>Alcaligenaceae</taxon>
        <taxon>Achromobacter</taxon>
    </lineage>
</organism>
<sequence>MDSFEHTFDWVPAAEGRARFAGGIRGWDEQGHETYAVDLDGKTLYGEIARVFLPNQNDFNIQVISSGYGVREHVGMPRRKHHASDARDDGLSAKDQQRIQLLLAKLIQAALHFQDRPGVLREYPHARFQGKLLFVKDWAAGAPAHEVTVGAATAPT</sequence>
<proteinExistence type="predicted"/>
<dbReference type="Proteomes" id="UP000060602">
    <property type="component" value="Chromosome"/>
</dbReference>
<evidence type="ECO:0000313" key="2">
    <source>
        <dbReference type="Proteomes" id="UP000060602"/>
    </source>
</evidence>
<dbReference type="RefSeq" id="WP_061073174.1">
    <property type="nucleotide sequence ID" value="NZ_CP014060.2"/>
</dbReference>
<evidence type="ECO:0000313" key="1">
    <source>
        <dbReference type="EMBL" id="AMG38472.1"/>
    </source>
</evidence>
<reference evidence="2" key="1">
    <citation type="submission" date="2015-12" db="EMBL/GenBank/DDBJ databases">
        <title>FDA dAtabase for Regulatory Grade micrObial Sequences (FDA-ARGOS): Supporting development and validation of Infectious Disease Dx tests.</title>
        <authorList>
            <person name="Case J."/>
            <person name="Tallon L."/>
            <person name="Sadzewicz L."/>
            <person name="Sengamalay N."/>
            <person name="Ott S."/>
            <person name="Godinez A."/>
            <person name="Nagaraj S."/>
            <person name="Nadendla S."/>
            <person name="Sichtig H."/>
        </authorList>
    </citation>
    <scope>NUCLEOTIDE SEQUENCE [LARGE SCALE GENOMIC DNA]</scope>
    <source>
        <strain evidence="2">FDAARGOS_147</strain>
    </source>
</reference>
<name>A0A0X8P225_ALCXX</name>
<accession>A0A0X8P225</accession>
<gene>
    <name evidence="1" type="ORF">AL504_22045</name>
</gene>
<dbReference type="EMBL" id="CP014060">
    <property type="protein sequence ID" value="AMG38472.1"/>
    <property type="molecule type" value="Genomic_DNA"/>
</dbReference>
<protein>
    <submittedName>
        <fullName evidence="1">Uncharacterized protein</fullName>
    </submittedName>
</protein>